<dbReference type="Pfam" id="PF01012">
    <property type="entry name" value="ETF"/>
    <property type="match status" value="1"/>
</dbReference>
<comment type="subunit">
    <text evidence="3">Heterodimer of an alpha and a beta subunit.</text>
</comment>
<dbReference type="SUPFAM" id="SSF52402">
    <property type="entry name" value="Adenine nucleotide alpha hydrolases-like"/>
    <property type="match status" value="1"/>
</dbReference>
<keyword evidence="11" id="KW-1185">Reference proteome</keyword>
<evidence type="ECO:0000256" key="1">
    <source>
        <dbReference type="ARBA" id="ARBA00001974"/>
    </source>
</evidence>
<dbReference type="SUPFAM" id="SSF52467">
    <property type="entry name" value="DHS-like NAD/FAD-binding domain"/>
    <property type="match status" value="1"/>
</dbReference>
<keyword evidence="4" id="KW-0813">Transport</keyword>
<dbReference type="InterPro" id="IPR014731">
    <property type="entry name" value="ETF_asu_C"/>
</dbReference>
<dbReference type="InterPro" id="IPR014729">
    <property type="entry name" value="Rossmann-like_a/b/a_fold"/>
</dbReference>
<dbReference type="Gene3D" id="3.40.50.620">
    <property type="entry name" value="HUPs"/>
    <property type="match status" value="1"/>
</dbReference>
<comment type="caution">
    <text evidence="10">The sequence shown here is derived from an EMBL/GenBank/DDBJ whole genome shotgun (WGS) entry which is preliminary data.</text>
</comment>
<evidence type="ECO:0000313" key="11">
    <source>
        <dbReference type="Proteomes" id="UP000722989"/>
    </source>
</evidence>
<dbReference type="PANTHER" id="PTHR43153:SF1">
    <property type="entry name" value="ELECTRON TRANSFER FLAVOPROTEIN SUBUNIT ALPHA, MITOCHONDRIAL"/>
    <property type="match status" value="1"/>
</dbReference>
<evidence type="ECO:0000256" key="7">
    <source>
        <dbReference type="ARBA" id="ARBA00022982"/>
    </source>
</evidence>
<dbReference type="InterPro" id="IPR001308">
    <property type="entry name" value="ETF_a/FixB"/>
</dbReference>
<dbReference type="PROSITE" id="PS00696">
    <property type="entry name" value="ETF_ALPHA"/>
    <property type="match status" value="1"/>
</dbReference>
<comment type="similarity">
    <text evidence="2">Belongs to the ETF alpha-subunit/FixB family.</text>
</comment>
<dbReference type="PIRSF" id="PIRSF000089">
    <property type="entry name" value="Electra_flavoP_a"/>
    <property type="match status" value="1"/>
</dbReference>
<dbReference type="EMBL" id="JAATVY010000001">
    <property type="protein sequence ID" value="NJC68636.1"/>
    <property type="molecule type" value="Genomic_DNA"/>
</dbReference>
<organism evidence="10 11">
    <name type="scientific">Planosporangium thailandense</name>
    <dbReference type="NCBI Taxonomy" id="765197"/>
    <lineage>
        <taxon>Bacteria</taxon>
        <taxon>Bacillati</taxon>
        <taxon>Actinomycetota</taxon>
        <taxon>Actinomycetes</taxon>
        <taxon>Micromonosporales</taxon>
        <taxon>Micromonosporaceae</taxon>
        <taxon>Planosporangium</taxon>
    </lineage>
</organism>
<dbReference type="InterPro" id="IPR014730">
    <property type="entry name" value="ETF_a/b_N"/>
</dbReference>
<evidence type="ECO:0000256" key="8">
    <source>
        <dbReference type="ARBA" id="ARBA00025649"/>
    </source>
</evidence>
<dbReference type="RefSeq" id="WP_167923482.1">
    <property type="nucleotide sequence ID" value="NZ_JAATVY010000001.1"/>
</dbReference>
<evidence type="ECO:0000256" key="5">
    <source>
        <dbReference type="ARBA" id="ARBA00022630"/>
    </source>
</evidence>
<accession>A0ABX0XS27</accession>
<evidence type="ECO:0000256" key="6">
    <source>
        <dbReference type="ARBA" id="ARBA00022827"/>
    </source>
</evidence>
<dbReference type="InterPro" id="IPR029035">
    <property type="entry name" value="DHS-like_NAD/FAD-binding_dom"/>
</dbReference>
<sequence>MPEVLVLIDHVDGVPRRSSLELLTLARSLGEPVAVFLGNGYSQARDVLAEYGAIRIYRDDRAEYERYAVVPKVDALTQVAGAVHPAAVLIASTAEGKEIAGRLSARNEWGLLTDALDVRIAEGRVEATQSVLAGNFTVVSTVSTDVSVITVKAGAAEAAPAPAQPAEQEIEMEFTPYATATRILDRTERESSGRPDLTDAKIIVSGGRGTGGDFSPVEALADALGAGVGASRAAVDAGWYPHSHQVGQTGKTVSPRLYVACGISGAIQHRAGMQTSKTIVAINTDKDAPIFDLADFGVVGDLFSVLPGVTERVRARRSAG</sequence>
<evidence type="ECO:0000256" key="3">
    <source>
        <dbReference type="ARBA" id="ARBA00011355"/>
    </source>
</evidence>
<dbReference type="PANTHER" id="PTHR43153">
    <property type="entry name" value="ELECTRON TRANSFER FLAVOPROTEIN ALPHA"/>
    <property type="match status" value="1"/>
</dbReference>
<dbReference type="Gene3D" id="3.40.50.1220">
    <property type="entry name" value="TPP-binding domain"/>
    <property type="match status" value="1"/>
</dbReference>
<proteinExistence type="inferred from homology"/>
<dbReference type="SMART" id="SM00893">
    <property type="entry name" value="ETF"/>
    <property type="match status" value="1"/>
</dbReference>
<gene>
    <name evidence="10" type="ORF">HC031_02685</name>
</gene>
<keyword evidence="6" id="KW-0274">FAD</keyword>
<keyword evidence="5" id="KW-0285">Flavoprotein</keyword>
<comment type="cofactor">
    <cofactor evidence="1">
        <name>FAD</name>
        <dbReference type="ChEBI" id="CHEBI:57692"/>
    </cofactor>
</comment>
<evidence type="ECO:0000256" key="2">
    <source>
        <dbReference type="ARBA" id="ARBA00005817"/>
    </source>
</evidence>
<keyword evidence="7" id="KW-0249">Electron transport</keyword>
<name>A0ABX0XS27_9ACTN</name>
<reference evidence="10 11" key="1">
    <citation type="submission" date="2020-03" db="EMBL/GenBank/DDBJ databases">
        <title>WGS of the type strain of Planosporangium spp.</title>
        <authorList>
            <person name="Thawai C."/>
        </authorList>
    </citation>
    <scope>NUCLEOTIDE SEQUENCE [LARGE SCALE GENOMIC DNA]</scope>
    <source>
        <strain evidence="10 11">TBRC 5610</strain>
    </source>
</reference>
<evidence type="ECO:0000313" key="10">
    <source>
        <dbReference type="EMBL" id="NJC68636.1"/>
    </source>
</evidence>
<dbReference type="InterPro" id="IPR018206">
    <property type="entry name" value="ETF_asu_C_CS"/>
</dbReference>
<evidence type="ECO:0000259" key="9">
    <source>
        <dbReference type="SMART" id="SM00893"/>
    </source>
</evidence>
<comment type="function">
    <text evidence="8">The electron transfer flavoprotein serves as a specific electron acceptor for other dehydrogenases. It transfers the electrons to the main respiratory chain via ETF-ubiquinone oxidoreductase (ETF dehydrogenase).</text>
</comment>
<protein>
    <submittedName>
        <fullName evidence="10">Electron transfer flavoprotein subunit alpha/FixB family protein</fullName>
    </submittedName>
</protein>
<evidence type="ECO:0000256" key="4">
    <source>
        <dbReference type="ARBA" id="ARBA00022448"/>
    </source>
</evidence>
<feature type="domain" description="Electron transfer flavoprotein alpha/beta-subunit N-terminal" evidence="9">
    <location>
        <begin position="4"/>
        <end position="187"/>
    </location>
</feature>
<dbReference type="Pfam" id="PF00766">
    <property type="entry name" value="ETF_alpha"/>
    <property type="match status" value="1"/>
</dbReference>
<dbReference type="Proteomes" id="UP000722989">
    <property type="component" value="Unassembled WGS sequence"/>
</dbReference>